<protein>
    <submittedName>
        <fullName evidence="1">Uncharacterized protein</fullName>
    </submittedName>
</protein>
<name>A0ACC3NRR8_9PEZI</name>
<organism evidence="1 2">
    <name type="scientific">Vermiconidia calcicola</name>
    <dbReference type="NCBI Taxonomy" id="1690605"/>
    <lineage>
        <taxon>Eukaryota</taxon>
        <taxon>Fungi</taxon>
        <taxon>Dikarya</taxon>
        <taxon>Ascomycota</taxon>
        <taxon>Pezizomycotina</taxon>
        <taxon>Dothideomycetes</taxon>
        <taxon>Dothideomycetidae</taxon>
        <taxon>Mycosphaerellales</taxon>
        <taxon>Extremaceae</taxon>
        <taxon>Vermiconidia</taxon>
    </lineage>
</organism>
<reference evidence="1" key="1">
    <citation type="submission" date="2023-07" db="EMBL/GenBank/DDBJ databases">
        <title>Black Yeasts Isolated from many extreme environments.</title>
        <authorList>
            <person name="Coleine C."/>
            <person name="Stajich J.E."/>
            <person name="Selbmann L."/>
        </authorList>
    </citation>
    <scope>NUCLEOTIDE SEQUENCE</scope>
    <source>
        <strain evidence="1">CCFEE 5714</strain>
    </source>
</reference>
<evidence type="ECO:0000313" key="1">
    <source>
        <dbReference type="EMBL" id="KAK3721767.1"/>
    </source>
</evidence>
<gene>
    <name evidence="1" type="ORF">LTR37_002932</name>
</gene>
<comment type="caution">
    <text evidence="1">The sequence shown here is derived from an EMBL/GenBank/DDBJ whole genome shotgun (WGS) entry which is preliminary data.</text>
</comment>
<accession>A0ACC3NRR8</accession>
<proteinExistence type="predicted"/>
<keyword evidence="2" id="KW-1185">Reference proteome</keyword>
<dbReference type="EMBL" id="JAUTXU010000016">
    <property type="protein sequence ID" value="KAK3721767.1"/>
    <property type="molecule type" value="Genomic_DNA"/>
</dbReference>
<sequence>MATDSDQAAETSIEMLKFTVCGFPKPVYEKQFIIGTPMRQFERELLGQMGADVPNFRAYFHFEDELCFVQRPIRDLLALEERKDSILKRKLPCLHILRARWPDRPQLNVETAPATVQAQNDASSTGREDDGDDINSSRNNSTNLNAENESVKAVGGAGAGANSQIAAAPAANGLNVNVKFHFEASSPELSLDQTIWADQTLSFAPQTSFQDMFTHLLDKSRNVLSGDPNLCQEGQQCILFRPIITLDNKQARCLGDFYTDLSSNNLSMPVTARLTLDGGKSKSATATEILFKDWLDSYDYYYVGESLAGDSVDEGYGFDVKDTLVSWFADVKKLAVYQLPTWSVNGQRMGDCDSGVPVPRIKVRLDDRYGEILPTKEAIKSFLNDVNNKSARDALALTTPEPPVYCFNDSVVEMRNKGLTERLPKDKHIFARVRFVDFRSNEMDNEQPQWLPIPRHGMLEATEDHDVSDIEVLLNDQLRDEVGLSSAKVKELFESELENWKYMLWVLPQGSNTKKMFRYLEGNLTRFLDTQIVKEGKKIWLFMEAHLVPV</sequence>
<evidence type="ECO:0000313" key="2">
    <source>
        <dbReference type="Proteomes" id="UP001281147"/>
    </source>
</evidence>
<dbReference type="Proteomes" id="UP001281147">
    <property type="component" value="Unassembled WGS sequence"/>
</dbReference>